<dbReference type="Pfam" id="PF10091">
    <property type="entry name" value="Glycoamylase"/>
    <property type="match status" value="1"/>
</dbReference>
<evidence type="ECO:0000313" key="4">
    <source>
        <dbReference type="Proteomes" id="UP000514720"/>
    </source>
</evidence>
<feature type="domain" description="Glycoamylase-like" evidence="2">
    <location>
        <begin position="212"/>
        <end position="431"/>
    </location>
</feature>
<dbReference type="Proteomes" id="UP000514720">
    <property type="component" value="Chromosome"/>
</dbReference>
<dbReference type="KEGG" id="xcl:G4Z02_04660"/>
<dbReference type="PROSITE" id="PS51257">
    <property type="entry name" value="PROKAR_LIPOPROTEIN"/>
    <property type="match status" value="1"/>
</dbReference>
<feature type="signal peptide" evidence="1">
    <location>
        <begin position="1"/>
        <end position="22"/>
    </location>
</feature>
<gene>
    <name evidence="3" type="ORF">G4Z02_04660</name>
</gene>
<evidence type="ECO:0000259" key="2">
    <source>
        <dbReference type="Pfam" id="PF10091"/>
    </source>
</evidence>
<proteinExistence type="predicted"/>
<dbReference type="InterPro" id="IPR019282">
    <property type="entry name" value="Glycoamylase-like_cons_dom"/>
</dbReference>
<dbReference type="EMBL" id="CP048914">
    <property type="protein sequence ID" value="QMS85062.1"/>
    <property type="molecule type" value="Genomic_DNA"/>
</dbReference>
<keyword evidence="1" id="KW-0732">Signal</keyword>
<organism evidence="3 4">
    <name type="scientific">Candidatus Xianfuyuplasma coldseepsis</name>
    <dbReference type="NCBI Taxonomy" id="2782163"/>
    <lineage>
        <taxon>Bacteria</taxon>
        <taxon>Bacillati</taxon>
        <taxon>Mycoplasmatota</taxon>
        <taxon>Mollicutes</taxon>
        <taxon>Candidatus Izemoplasmatales</taxon>
        <taxon>Candidatus Izemoplasmataceae</taxon>
        <taxon>Candidatus Xianfuyuplasma</taxon>
    </lineage>
</organism>
<dbReference type="RefSeq" id="WP_258878688.1">
    <property type="nucleotide sequence ID" value="NZ_CP048914.1"/>
</dbReference>
<evidence type="ECO:0000256" key="1">
    <source>
        <dbReference type="SAM" id="SignalP"/>
    </source>
</evidence>
<evidence type="ECO:0000313" key="3">
    <source>
        <dbReference type="EMBL" id="QMS85062.1"/>
    </source>
</evidence>
<accession>A0A7L7KS28</accession>
<name>A0A7L7KS28_9MOLU</name>
<keyword evidence="4" id="KW-1185">Reference proteome</keyword>
<protein>
    <recommendedName>
        <fullName evidence="2">Glycoamylase-like domain-containing protein</fullName>
    </recommendedName>
</protein>
<dbReference type="Gene3D" id="1.50.10.140">
    <property type="match status" value="1"/>
</dbReference>
<sequence>MKKITIIATLFIVLFLSACTKAEPLPECAANEVLQGEQCVRVYTEDEQRILQEMEASFNFFWELANTNEDSGGYGLINDRYPNNPNLSSIASVGFGLAAIPIGVEYGWITHEEGEERVIKTLETFENLDNYSGFFYHFLNKATGERAGTSEVSVIDTALFIAGAITAGEYFGGTAKTKADGLYAEIDWTWYIDPSNDQFYMGYRPESGFAGHWDFYAEQLILYVLGAGTPTEEYRIDKTVYDAFIRHNENYGDGEVFIHSWFGSLFTYQFSHAFVDFRNTEDADGVNWFENSIHATLANRNYAIDHNDEFSTFGENSWGMTASDGPSGYSGKYGAAPSGYNNASHLNDGTIPPAGALGSIVFTPEETIAAMNYFYTIEGLIGDYGFKDAYNFDIGTEVWIAEDSLGIDKGVTVLMLSNYLDETTWTYFMQSEYVQNGMERIEITPITAEE</sequence>
<feature type="chain" id="PRO_5036475092" description="Glycoamylase-like domain-containing protein" evidence="1">
    <location>
        <begin position="23"/>
        <end position="450"/>
    </location>
</feature>
<dbReference type="AlphaFoldDB" id="A0A7L7KS28"/>
<reference evidence="3 4" key="1">
    <citation type="submission" date="2020-02" db="EMBL/GenBank/DDBJ databases">
        <authorList>
            <person name="Zheng R.K."/>
            <person name="Sun C.M."/>
        </authorList>
    </citation>
    <scope>NUCLEOTIDE SEQUENCE [LARGE SCALE GENOMIC DNA]</scope>
    <source>
        <strain evidence="4">zrk13</strain>
    </source>
</reference>